<comment type="caution">
    <text evidence="1">The sequence shown here is derived from an EMBL/GenBank/DDBJ whole genome shotgun (WGS) entry which is preliminary data.</text>
</comment>
<evidence type="ECO:0000313" key="1">
    <source>
        <dbReference type="EMBL" id="PPQ88243.1"/>
    </source>
</evidence>
<name>A0A409XBT3_PSICY</name>
<dbReference type="AlphaFoldDB" id="A0A409XBT3"/>
<dbReference type="EMBL" id="NHYD01002128">
    <property type="protein sequence ID" value="PPQ88243.1"/>
    <property type="molecule type" value="Genomic_DNA"/>
</dbReference>
<organism evidence="1 2">
    <name type="scientific">Psilocybe cyanescens</name>
    <dbReference type="NCBI Taxonomy" id="93625"/>
    <lineage>
        <taxon>Eukaryota</taxon>
        <taxon>Fungi</taxon>
        <taxon>Dikarya</taxon>
        <taxon>Basidiomycota</taxon>
        <taxon>Agaricomycotina</taxon>
        <taxon>Agaricomycetes</taxon>
        <taxon>Agaricomycetidae</taxon>
        <taxon>Agaricales</taxon>
        <taxon>Agaricineae</taxon>
        <taxon>Strophariaceae</taxon>
        <taxon>Psilocybe</taxon>
    </lineage>
</organism>
<keyword evidence="2" id="KW-1185">Reference proteome</keyword>
<reference evidence="1 2" key="1">
    <citation type="journal article" date="2018" name="Evol. Lett.">
        <title>Horizontal gene cluster transfer increased hallucinogenic mushroom diversity.</title>
        <authorList>
            <person name="Reynolds H.T."/>
            <person name="Vijayakumar V."/>
            <person name="Gluck-Thaler E."/>
            <person name="Korotkin H.B."/>
            <person name="Matheny P.B."/>
            <person name="Slot J.C."/>
        </authorList>
    </citation>
    <scope>NUCLEOTIDE SEQUENCE [LARGE SCALE GENOMIC DNA]</scope>
    <source>
        <strain evidence="1 2">2631</strain>
    </source>
</reference>
<gene>
    <name evidence="1" type="ORF">CVT25_005308</name>
</gene>
<protein>
    <submittedName>
        <fullName evidence="1">Uncharacterized protein</fullName>
    </submittedName>
</protein>
<accession>A0A409XBT3</accession>
<dbReference type="Proteomes" id="UP000283269">
    <property type="component" value="Unassembled WGS sequence"/>
</dbReference>
<dbReference type="InParanoid" id="A0A409XBT3"/>
<evidence type="ECO:0000313" key="2">
    <source>
        <dbReference type="Proteomes" id="UP000283269"/>
    </source>
</evidence>
<dbReference type="OrthoDB" id="3222453at2759"/>
<proteinExistence type="predicted"/>
<sequence length="467" mass="52485">MSRQSSITYPYRALHKDASFPRCNLITTPYRIEESYARSILPLGYGFPFWDPVGESSRPEMHIKNGLTFGDVGFIKRNGDFAYHFNIFLPASDPIQVIPPPNHEPLLPAPSASDVVTDKAFFPPSTVITSKGVSVSTISKSPLDLIFTVTAREAGILVLPDGASREELTSEMRNRIGEYVRKHALSWYEFINKGQHEPHPNGYLYVITGRDISRSWAVAAWPTLYQEAGVTKSITYKHARTPRWDIYSANTDETCQLQVDNFNIFVRGMRVAVNPVAWSKYILENQPPIRVSYYNLLSTPVHGWRAKILTRTQQWKRTDPDDELPSSHQSVRFLLPSLPVQSNNIEKILFHPLDVVSQIMIEECPKSAVSIIHDDVFCSAANMSHGSLPEIVAILSRILDTHEIQSVNGLVTLQLSSAANEGISNNNLFMSLSTFFTNAKKARARHKQNLKKIARVLPGEGLHPTTF</sequence>